<dbReference type="GO" id="GO:0008270">
    <property type="term" value="F:zinc ion binding"/>
    <property type="evidence" value="ECO:0007669"/>
    <property type="project" value="UniProtKB-KW"/>
</dbReference>
<dbReference type="AlphaFoldDB" id="A0AAV2CGJ4"/>
<reference evidence="4 5" key="1">
    <citation type="submission" date="2024-04" db="EMBL/GenBank/DDBJ databases">
        <authorList>
            <person name="Fracassetti M."/>
        </authorList>
    </citation>
    <scope>NUCLEOTIDE SEQUENCE [LARGE SCALE GENOMIC DNA]</scope>
</reference>
<dbReference type="PROSITE" id="PS50158">
    <property type="entry name" value="ZF_CCHC"/>
    <property type="match status" value="1"/>
</dbReference>
<dbReference type="EMBL" id="OZ034813">
    <property type="protein sequence ID" value="CAL1355575.1"/>
    <property type="molecule type" value="Genomic_DNA"/>
</dbReference>
<dbReference type="InterPro" id="IPR025836">
    <property type="entry name" value="Zn_knuckle_CX2CX4HX4C"/>
</dbReference>
<feature type="compositionally biased region" description="Basic and acidic residues" evidence="2">
    <location>
        <begin position="361"/>
        <end position="372"/>
    </location>
</feature>
<keyword evidence="5" id="KW-1185">Reference proteome</keyword>
<protein>
    <recommendedName>
        <fullName evidence="3">CCHC-type domain-containing protein</fullName>
    </recommendedName>
</protein>
<dbReference type="PANTHER" id="PTHR31286:SF178">
    <property type="entry name" value="DUF4283 DOMAIN-CONTAINING PROTEIN"/>
    <property type="match status" value="1"/>
</dbReference>
<feature type="region of interest" description="Disordered" evidence="2">
    <location>
        <begin position="576"/>
        <end position="600"/>
    </location>
</feature>
<keyword evidence="1" id="KW-0479">Metal-binding</keyword>
<proteinExistence type="predicted"/>
<sequence>MAHVTSDQVREVAHGLIEFVLPTEAAKNWVLQRTPWVIMDKILHLRSWTPNITARTFEEMATAPFRVQMWDVQEECCTQLFGRKVATSTLGRVLESGIFSCTDTASTFIKVKTLIDFSKPLRSQIWASNEETGSFSIGFKYEHLPSFCYNCGRVGHFRQSCVFDSPSRKERFGPHMTTKKMGRNIFDEDDHNQGFSGHPNSVWINSNARQMPEREARPEPRTGTLVRRAPPTAKKLVVDKSPLWMGSSENPFAKTEPAAMRAKQGRSPRQFPTPKAAKVPFGRPNRRGRGQVAQGGSPMEIDECTKERQDSASLPRRRGRNVKSLRAEKQVGPAVTRRQQGRQPAAHGPIPPAGNSSRAGALEETRRRRLILEEESEDDFAVQPIPSIGQEGPRPPLIPADPYNSQGGHKMQPLTRRKGKESRGSDCPSPKGKFGLTHPPMASKPAARRNNKEEKKAARACSLKPKAGSIVEAQDVQPEPANWESRGKKGGLPPSPKAGPILPEPNTDPLDSEATFSEDEAQNFELRRRVPSGSGVLKRLVKSSRVSKVVRAFERGLAMEDKEEVADLVQPQARPNAEIITATDETPLDEYGTNLPELGTGMKKRHFDEIDGVFVENPTPKKQFVEDRDDMEKVEEASLKWPQSDK</sequence>
<keyword evidence="1" id="KW-0863">Zinc-finger</keyword>
<keyword evidence="1" id="KW-0862">Zinc</keyword>
<accession>A0AAV2CGJ4</accession>
<feature type="region of interest" description="Disordered" evidence="2">
    <location>
        <begin position="247"/>
        <end position="524"/>
    </location>
</feature>
<feature type="compositionally biased region" description="Basic and acidic residues" evidence="2">
    <location>
        <begin position="623"/>
        <end position="646"/>
    </location>
</feature>
<evidence type="ECO:0000256" key="2">
    <source>
        <dbReference type="SAM" id="MobiDB-lite"/>
    </source>
</evidence>
<gene>
    <name evidence="4" type="ORF">LTRI10_LOCUS3329</name>
</gene>
<dbReference type="InterPro" id="IPR040256">
    <property type="entry name" value="At4g02000-like"/>
</dbReference>
<dbReference type="PANTHER" id="PTHR31286">
    <property type="entry name" value="GLYCINE-RICH CELL WALL STRUCTURAL PROTEIN 1.8-LIKE"/>
    <property type="match status" value="1"/>
</dbReference>
<name>A0AAV2CGJ4_9ROSI</name>
<dbReference type="InterPro" id="IPR001878">
    <property type="entry name" value="Znf_CCHC"/>
</dbReference>
<evidence type="ECO:0000259" key="3">
    <source>
        <dbReference type="PROSITE" id="PS50158"/>
    </source>
</evidence>
<evidence type="ECO:0000313" key="4">
    <source>
        <dbReference type="EMBL" id="CAL1355575.1"/>
    </source>
</evidence>
<dbReference type="Proteomes" id="UP001497516">
    <property type="component" value="Chromosome 1"/>
</dbReference>
<evidence type="ECO:0000256" key="1">
    <source>
        <dbReference type="PROSITE-ProRule" id="PRU00047"/>
    </source>
</evidence>
<dbReference type="Pfam" id="PF14392">
    <property type="entry name" value="zf-CCHC_4"/>
    <property type="match status" value="1"/>
</dbReference>
<feature type="region of interest" description="Disordered" evidence="2">
    <location>
        <begin position="618"/>
        <end position="646"/>
    </location>
</feature>
<evidence type="ECO:0000313" key="5">
    <source>
        <dbReference type="Proteomes" id="UP001497516"/>
    </source>
</evidence>
<organism evidence="4 5">
    <name type="scientific">Linum trigynum</name>
    <dbReference type="NCBI Taxonomy" id="586398"/>
    <lineage>
        <taxon>Eukaryota</taxon>
        <taxon>Viridiplantae</taxon>
        <taxon>Streptophyta</taxon>
        <taxon>Embryophyta</taxon>
        <taxon>Tracheophyta</taxon>
        <taxon>Spermatophyta</taxon>
        <taxon>Magnoliopsida</taxon>
        <taxon>eudicotyledons</taxon>
        <taxon>Gunneridae</taxon>
        <taxon>Pentapetalae</taxon>
        <taxon>rosids</taxon>
        <taxon>fabids</taxon>
        <taxon>Malpighiales</taxon>
        <taxon>Linaceae</taxon>
        <taxon>Linum</taxon>
    </lineage>
</organism>
<dbReference type="GO" id="GO:0003676">
    <property type="term" value="F:nucleic acid binding"/>
    <property type="evidence" value="ECO:0007669"/>
    <property type="project" value="InterPro"/>
</dbReference>
<feature type="domain" description="CCHC-type" evidence="3">
    <location>
        <begin position="148"/>
        <end position="161"/>
    </location>
</feature>